<dbReference type="AlphaFoldDB" id="A0A4Z1PMG4"/>
<organism evidence="1 2">
    <name type="scientific">Venturia nashicola</name>
    <dbReference type="NCBI Taxonomy" id="86259"/>
    <lineage>
        <taxon>Eukaryota</taxon>
        <taxon>Fungi</taxon>
        <taxon>Dikarya</taxon>
        <taxon>Ascomycota</taxon>
        <taxon>Pezizomycotina</taxon>
        <taxon>Dothideomycetes</taxon>
        <taxon>Pleosporomycetidae</taxon>
        <taxon>Venturiales</taxon>
        <taxon>Venturiaceae</taxon>
        <taxon>Venturia</taxon>
    </lineage>
</organism>
<reference evidence="1 2" key="1">
    <citation type="submission" date="2019-04" db="EMBL/GenBank/DDBJ databases">
        <title>High contiguity whole genome sequence and gene annotation resource for two Venturia nashicola isolates.</title>
        <authorList>
            <person name="Prokchorchik M."/>
            <person name="Won K."/>
            <person name="Lee Y."/>
            <person name="Choi E.D."/>
            <person name="Segonzac C."/>
            <person name="Sohn K.H."/>
        </authorList>
    </citation>
    <scope>NUCLEOTIDE SEQUENCE [LARGE SCALE GENOMIC DNA]</scope>
    <source>
        <strain evidence="1 2">PRI2</strain>
    </source>
</reference>
<dbReference type="EMBL" id="SNSC02000002">
    <property type="protein sequence ID" value="TID27071.1"/>
    <property type="molecule type" value="Genomic_DNA"/>
</dbReference>
<evidence type="ECO:0000313" key="1">
    <source>
        <dbReference type="EMBL" id="TID27071.1"/>
    </source>
</evidence>
<accession>A0A4Z1PMG4</accession>
<protein>
    <submittedName>
        <fullName evidence="1">Uncharacterized protein</fullName>
    </submittedName>
</protein>
<sequence length="135" mass="15836">MPTFESLPRELRQHIFALAFDDAIKADLRFNRNIQKCIYDGIYTTFIDEYRSWIYYSRLAQGYHGFSHNIESSLERRTGFAPYISKTAQTLCTVYPDVAEDAKYVLDKAIDQFEKENRAGRRRRHASGKLKLMTP</sequence>
<dbReference type="Proteomes" id="UP000298493">
    <property type="component" value="Unassembled WGS sequence"/>
</dbReference>
<name>A0A4Z1PMG4_9PEZI</name>
<keyword evidence="2" id="KW-1185">Reference proteome</keyword>
<comment type="caution">
    <text evidence="1">The sequence shown here is derived from an EMBL/GenBank/DDBJ whole genome shotgun (WGS) entry which is preliminary data.</text>
</comment>
<evidence type="ECO:0000313" key="2">
    <source>
        <dbReference type="Proteomes" id="UP000298493"/>
    </source>
</evidence>
<gene>
    <name evidence="1" type="ORF">E6O75_ATG01564</name>
</gene>
<proteinExistence type="predicted"/>